<dbReference type="Pfam" id="PF01384">
    <property type="entry name" value="PHO4"/>
    <property type="match status" value="1"/>
</dbReference>
<evidence type="ECO:0000256" key="4">
    <source>
        <dbReference type="ARBA" id="ARBA00022989"/>
    </source>
</evidence>
<dbReference type="InterPro" id="IPR001204">
    <property type="entry name" value="Phos_transporter"/>
</dbReference>
<dbReference type="PANTHER" id="PTHR11101">
    <property type="entry name" value="PHOSPHATE TRANSPORTER"/>
    <property type="match status" value="1"/>
</dbReference>
<reference evidence="6" key="1">
    <citation type="submission" date="2013-12" db="EMBL/GenBank/DDBJ databases">
        <title>A Varibaculum cambriense genome reconstructed from a premature infant gut community with otherwise low bacterial novelty that shifts toward anaerobic metabolism during the third week of life.</title>
        <authorList>
            <person name="Brown C.T."/>
            <person name="Sharon I."/>
            <person name="Thomas B.C."/>
            <person name="Castelle C.J."/>
            <person name="Morowitz M.J."/>
            <person name="Banfield J.F."/>
        </authorList>
    </citation>
    <scope>NUCLEOTIDE SEQUENCE</scope>
</reference>
<keyword evidence="3" id="KW-0812">Transmembrane</keyword>
<dbReference type="GO" id="GO:0005315">
    <property type="term" value="F:phosphate transmembrane transporter activity"/>
    <property type="evidence" value="ECO:0007669"/>
    <property type="project" value="InterPro"/>
</dbReference>
<feature type="non-terminal residue" evidence="6">
    <location>
        <position position="57"/>
    </location>
</feature>
<evidence type="ECO:0000256" key="2">
    <source>
        <dbReference type="ARBA" id="ARBA00022448"/>
    </source>
</evidence>
<proteinExistence type="predicted"/>
<evidence type="ECO:0000256" key="5">
    <source>
        <dbReference type="ARBA" id="ARBA00023136"/>
    </source>
</evidence>
<dbReference type="EMBL" id="AZMM01001813">
    <property type="protein sequence ID" value="ETJ44161.1"/>
    <property type="molecule type" value="Genomic_DNA"/>
</dbReference>
<evidence type="ECO:0000256" key="1">
    <source>
        <dbReference type="ARBA" id="ARBA00004141"/>
    </source>
</evidence>
<name>W1YPA7_9ZZZZ</name>
<dbReference type="GO" id="GO:0035435">
    <property type="term" value="P:phosphate ion transmembrane transport"/>
    <property type="evidence" value="ECO:0007669"/>
    <property type="project" value="TreeGrafter"/>
</dbReference>
<gene>
    <name evidence="6" type="ORF">Q604_UNBC01813G0002</name>
</gene>
<keyword evidence="5" id="KW-0472">Membrane</keyword>
<accession>W1YPA7</accession>
<organism evidence="6">
    <name type="scientific">human gut metagenome</name>
    <dbReference type="NCBI Taxonomy" id="408170"/>
    <lineage>
        <taxon>unclassified sequences</taxon>
        <taxon>metagenomes</taxon>
        <taxon>organismal metagenomes</taxon>
    </lineage>
</organism>
<dbReference type="PANTHER" id="PTHR11101:SF80">
    <property type="entry name" value="PHOSPHATE TRANSPORTER"/>
    <property type="match status" value="1"/>
</dbReference>
<sequence length="57" mass="6206">MLDANYLVWLVVFLALAFDYINGFHDTANAIATSVSTRAIEPKKAIMMTAALNFLGA</sequence>
<dbReference type="AlphaFoldDB" id="W1YPA7"/>
<protein>
    <submittedName>
        <fullName evidence="6">Phosphate transporter</fullName>
    </submittedName>
</protein>
<comment type="caution">
    <text evidence="6">The sequence shown here is derived from an EMBL/GenBank/DDBJ whole genome shotgun (WGS) entry which is preliminary data.</text>
</comment>
<evidence type="ECO:0000313" key="6">
    <source>
        <dbReference type="EMBL" id="ETJ44161.1"/>
    </source>
</evidence>
<comment type="subcellular location">
    <subcellularLocation>
        <location evidence="1">Membrane</location>
        <topology evidence="1">Multi-pass membrane protein</topology>
    </subcellularLocation>
</comment>
<keyword evidence="4" id="KW-1133">Transmembrane helix</keyword>
<keyword evidence="2" id="KW-0813">Transport</keyword>
<dbReference type="GO" id="GO:0016020">
    <property type="term" value="C:membrane"/>
    <property type="evidence" value="ECO:0007669"/>
    <property type="project" value="UniProtKB-SubCell"/>
</dbReference>
<evidence type="ECO:0000256" key="3">
    <source>
        <dbReference type="ARBA" id="ARBA00022692"/>
    </source>
</evidence>